<dbReference type="AlphaFoldDB" id="A0A5C3L3A9"/>
<gene>
    <name evidence="1" type="ORF">FA15DRAFT_666338</name>
</gene>
<sequence length="81" mass="9036">LLVKFSKLSLKKGLAGSSPGKMERSKEVRSELHGYDMRRAPISEYLPSRQTCSMCASMRIIRTTALGAVYAVCWTLRPCPD</sequence>
<protein>
    <submittedName>
        <fullName evidence="1">Uncharacterized protein</fullName>
    </submittedName>
</protein>
<organism evidence="1 2">
    <name type="scientific">Coprinopsis marcescibilis</name>
    <name type="common">Agaric fungus</name>
    <name type="synonym">Psathyrella marcescibilis</name>
    <dbReference type="NCBI Taxonomy" id="230819"/>
    <lineage>
        <taxon>Eukaryota</taxon>
        <taxon>Fungi</taxon>
        <taxon>Dikarya</taxon>
        <taxon>Basidiomycota</taxon>
        <taxon>Agaricomycotina</taxon>
        <taxon>Agaricomycetes</taxon>
        <taxon>Agaricomycetidae</taxon>
        <taxon>Agaricales</taxon>
        <taxon>Agaricineae</taxon>
        <taxon>Psathyrellaceae</taxon>
        <taxon>Coprinopsis</taxon>
    </lineage>
</organism>
<name>A0A5C3L3A9_COPMA</name>
<accession>A0A5C3L3A9</accession>
<evidence type="ECO:0000313" key="1">
    <source>
        <dbReference type="EMBL" id="TFK27489.1"/>
    </source>
</evidence>
<evidence type="ECO:0000313" key="2">
    <source>
        <dbReference type="Proteomes" id="UP000307440"/>
    </source>
</evidence>
<keyword evidence="2" id="KW-1185">Reference proteome</keyword>
<proteinExistence type="predicted"/>
<dbReference type="Proteomes" id="UP000307440">
    <property type="component" value="Unassembled WGS sequence"/>
</dbReference>
<dbReference type="EMBL" id="ML210164">
    <property type="protein sequence ID" value="TFK27489.1"/>
    <property type="molecule type" value="Genomic_DNA"/>
</dbReference>
<feature type="non-terminal residue" evidence="1">
    <location>
        <position position="1"/>
    </location>
</feature>
<reference evidence="1 2" key="1">
    <citation type="journal article" date="2019" name="Nat. Ecol. Evol.">
        <title>Megaphylogeny resolves global patterns of mushroom evolution.</title>
        <authorList>
            <person name="Varga T."/>
            <person name="Krizsan K."/>
            <person name="Foldi C."/>
            <person name="Dima B."/>
            <person name="Sanchez-Garcia M."/>
            <person name="Sanchez-Ramirez S."/>
            <person name="Szollosi G.J."/>
            <person name="Szarkandi J.G."/>
            <person name="Papp V."/>
            <person name="Albert L."/>
            <person name="Andreopoulos W."/>
            <person name="Angelini C."/>
            <person name="Antonin V."/>
            <person name="Barry K.W."/>
            <person name="Bougher N.L."/>
            <person name="Buchanan P."/>
            <person name="Buyck B."/>
            <person name="Bense V."/>
            <person name="Catcheside P."/>
            <person name="Chovatia M."/>
            <person name="Cooper J."/>
            <person name="Damon W."/>
            <person name="Desjardin D."/>
            <person name="Finy P."/>
            <person name="Geml J."/>
            <person name="Haridas S."/>
            <person name="Hughes K."/>
            <person name="Justo A."/>
            <person name="Karasinski D."/>
            <person name="Kautmanova I."/>
            <person name="Kiss B."/>
            <person name="Kocsube S."/>
            <person name="Kotiranta H."/>
            <person name="LaButti K.M."/>
            <person name="Lechner B.E."/>
            <person name="Liimatainen K."/>
            <person name="Lipzen A."/>
            <person name="Lukacs Z."/>
            <person name="Mihaltcheva S."/>
            <person name="Morgado L.N."/>
            <person name="Niskanen T."/>
            <person name="Noordeloos M.E."/>
            <person name="Ohm R.A."/>
            <person name="Ortiz-Santana B."/>
            <person name="Ovrebo C."/>
            <person name="Racz N."/>
            <person name="Riley R."/>
            <person name="Savchenko A."/>
            <person name="Shiryaev A."/>
            <person name="Soop K."/>
            <person name="Spirin V."/>
            <person name="Szebenyi C."/>
            <person name="Tomsovsky M."/>
            <person name="Tulloss R.E."/>
            <person name="Uehling J."/>
            <person name="Grigoriev I.V."/>
            <person name="Vagvolgyi C."/>
            <person name="Papp T."/>
            <person name="Martin F.M."/>
            <person name="Miettinen O."/>
            <person name="Hibbett D.S."/>
            <person name="Nagy L.G."/>
        </authorList>
    </citation>
    <scope>NUCLEOTIDE SEQUENCE [LARGE SCALE GENOMIC DNA]</scope>
    <source>
        <strain evidence="1 2">CBS 121175</strain>
    </source>
</reference>